<proteinExistence type="inferred from homology"/>
<comment type="subcellular location">
    <subcellularLocation>
        <location evidence="1">Mitochondrion</location>
    </subcellularLocation>
</comment>
<evidence type="ECO:0000256" key="8">
    <source>
        <dbReference type="RuleBase" id="RU004413"/>
    </source>
</evidence>
<dbReference type="GO" id="GO:0005762">
    <property type="term" value="C:mitochondrial large ribosomal subunit"/>
    <property type="evidence" value="ECO:0007669"/>
    <property type="project" value="TreeGrafter"/>
</dbReference>
<keyword evidence="3 8" id="KW-0689">Ribosomal protein</keyword>
<evidence type="ECO:0000256" key="7">
    <source>
        <dbReference type="ARBA" id="ARBA00042582"/>
    </source>
</evidence>
<reference evidence="9" key="1">
    <citation type="journal article" date="1999" name="Plant Cell">
        <title>The complete mitochondrial DNA sequences of Nephroselmis olivacea and Pedinomonas minor: two radically different evolutionary patterns within the green algae.</title>
        <authorList>
            <person name="Turmel M."/>
            <person name="Lemieux C."/>
            <person name="Burger G."/>
            <person name="Lang B.F."/>
            <person name="Otis C."/>
            <person name="Plante I."/>
            <person name="Gray M.W."/>
        </authorList>
    </citation>
    <scope>NUCLEOTIDE SEQUENCE</scope>
    <source>
        <strain evidence="9">NIES-484</strain>
    </source>
</reference>
<accession>Q9TCB1</accession>
<evidence type="ECO:0000256" key="1">
    <source>
        <dbReference type="ARBA" id="ARBA00004173"/>
    </source>
</evidence>
<dbReference type="NCBIfam" id="TIGR01164">
    <property type="entry name" value="rplP_bact"/>
    <property type="match status" value="1"/>
</dbReference>
<dbReference type="CDD" id="cd01433">
    <property type="entry name" value="Ribosomal_L16_L10e"/>
    <property type="match status" value="1"/>
</dbReference>
<dbReference type="GeneID" id="4178060"/>
<dbReference type="GO" id="GO:0003735">
    <property type="term" value="F:structural constituent of ribosome"/>
    <property type="evidence" value="ECO:0007669"/>
    <property type="project" value="InterPro"/>
</dbReference>
<dbReference type="InterPro" id="IPR047873">
    <property type="entry name" value="Ribosomal_uL16"/>
</dbReference>
<dbReference type="InterPro" id="IPR016180">
    <property type="entry name" value="Ribosomal_uL16_dom"/>
</dbReference>
<dbReference type="PROSITE" id="PS00586">
    <property type="entry name" value="RIBOSOMAL_L16_1"/>
    <property type="match status" value="1"/>
</dbReference>
<keyword evidence="5 8" id="KW-0687">Ribonucleoprotein</keyword>
<organism evidence="9">
    <name type="scientific">Nephroselmis olivacea</name>
    <name type="common">Green alga</name>
    <dbReference type="NCBI Taxonomy" id="31312"/>
    <lineage>
        <taxon>Eukaryota</taxon>
        <taxon>Viridiplantae</taxon>
        <taxon>Chlorophyta</taxon>
        <taxon>Nephroselmidophyceae</taxon>
        <taxon>Nephroselmidales</taxon>
        <taxon>Nephroselmidaceae</taxon>
        <taxon>Nephroselmis</taxon>
    </lineage>
</organism>
<dbReference type="Pfam" id="PF00252">
    <property type="entry name" value="Ribosomal_L16"/>
    <property type="match status" value="1"/>
</dbReference>
<evidence type="ECO:0000256" key="4">
    <source>
        <dbReference type="ARBA" id="ARBA00023128"/>
    </source>
</evidence>
<evidence type="ECO:0000256" key="6">
    <source>
        <dbReference type="ARBA" id="ARBA00035302"/>
    </source>
</evidence>
<dbReference type="GO" id="GO:0019843">
    <property type="term" value="F:rRNA binding"/>
    <property type="evidence" value="ECO:0007669"/>
    <property type="project" value="InterPro"/>
</dbReference>
<dbReference type="AlphaFoldDB" id="Q9TCB1"/>
<sequence>MLSPRRTKFRKFQKGKAKGIRQNQTGLKFGQYGIQALETGRISASVIEAARRTMTRIFRRSGRIWIRIFPDIAVSQKPAEVRMGKGKGAPSFWVCRVQRGQLLFEIDGVSPLVANQAASILSYKFPIQIQFVNITQFYNKN</sequence>
<keyword evidence="4 9" id="KW-0496">Mitochondrion</keyword>
<gene>
    <name evidence="9" type="primary">rpl16</name>
</gene>
<dbReference type="PANTHER" id="PTHR12220:SF24">
    <property type="entry name" value="LARGE RIBOSOMAL SUBUNIT PROTEIN UL16M"/>
    <property type="match status" value="1"/>
</dbReference>
<dbReference type="FunFam" id="3.90.1170.10:FF:000001">
    <property type="entry name" value="50S ribosomal protein L16"/>
    <property type="match status" value="1"/>
</dbReference>
<evidence type="ECO:0000256" key="5">
    <source>
        <dbReference type="ARBA" id="ARBA00023274"/>
    </source>
</evidence>
<protein>
    <recommendedName>
        <fullName evidence="6">Large ribosomal subunit protein uL16m</fullName>
    </recommendedName>
    <alternativeName>
        <fullName evidence="7">60S ribosomal protein L16, mitochondrial</fullName>
    </alternativeName>
</protein>
<dbReference type="SUPFAM" id="SSF54686">
    <property type="entry name" value="Ribosomal protein L16p/L10e"/>
    <property type="match status" value="1"/>
</dbReference>
<evidence type="ECO:0000313" key="9">
    <source>
        <dbReference type="EMBL" id="AAF03186.1"/>
    </source>
</evidence>
<comment type="similarity">
    <text evidence="2 8">Belongs to the universal ribosomal protein uL16 family.</text>
</comment>
<dbReference type="InterPro" id="IPR036920">
    <property type="entry name" value="Ribosomal_uL16_sf"/>
</dbReference>
<geneLocation type="mitochondrion" evidence="9"/>
<dbReference type="PANTHER" id="PTHR12220">
    <property type="entry name" value="50S/60S RIBOSOMAL PROTEIN L16"/>
    <property type="match status" value="1"/>
</dbReference>
<dbReference type="EMBL" id="AF110138">
    <property type="protein sequence ID" value="AAF03186.1"/>
    <property type="molecule type" value="Genomic_DNA"/>
</dbReference>
<name>Q9TCB1_NEPOL</name>
<dbReference type="InterPro" id="IPR000114">
    <property type="entry name" value="Ribosomal_uL16_bact-type"/>
</dbReference>
<evidence type="ECO:0000256" key="3">
    <source>
        <dbReference type="ARBA" id="ARBA00022980"/>
    </source>
</evidence>
<dbReference type="RefSeq" id="YP_665659.1">
    <property type="nucleotide sequence ID" value="NC_008239.1"/>
</dbReference>
<dbReference type="PROSITE" id="PS00701">
    <property type="entry name" value="RIBOSOMAL_L16_2"/>
    <property type="match status" value="1"/>
</dbReference>
<dbReference type="InterPro" id="IPR020798">
    <property type="entry name" value="Ribosomal_uL16_CS"/>
</dbReference>
<dbReference type="PRINTS" id="PR00060">
    <property type="entry name" value="RIBOSOMALL16"/>
</dbReference>
<evidence type="ECO:0000256" key="2">
    <source>
        <dbReference type="ARBA" id="ARBA00008931"/>
    </source>
</evidence>
<dbReference type="Gene3D" id="3.90.1170.10">
    <property type="entry name" value="Ribosomal protein L10e/L16"/>
    <property type="match status" value="1"/>
</dbReference>
<dbReference type="GO" id="GO:0032543">
    <property type="term" value="P:mitochondrial translation"/>
    <property type="evidence" value="ECO:0007669"/>
    <property type="project" value="TreeGrafter"/>
</dbReference>
<dbReference type="HAMAP" id="MF_01342">
    <property type="entry name" value="Ribosomal_uL16"/>
    <property type="match status" value="1"/>
</dbReference>